<organism evidence="1 2">
    <name type="scientific">Streptomyces zinciresistens K42</name>
    <dbReference type="NCBI Taxonomy" id="700597"/>
    <lineage>
        <taxon>Bacteria</taxon>
        <taxon>Bacillati</taxon>
        <taxon>Actinomycetota</taxon>
        <taxon>Actinomycetes</taxon>
        <taxon>Kitasatosporales</taxon>
        <taxon>Streptomycetaceae</taxon>
        <taxon>Streptomyces</taxon>
    </lineage>
</organism>
<dbReference type="EMBL" id="AGBF01000002">
    <property type="protein sequence ID" value="EGX61609.1"/>
    <property type="molecule type" value="Genomic_DNA"/>
</dbReference>
<reference evidence="1 2" key="1">
    <citation type="submission" date="2011-08" db="EMBL/GenBank/DDBJ databases">
        <authorList>
            <person name="Lin Y."/>
            <person name="Hao X."/>
            <person name="Johnstone L."/>
            <person name="Miller S.J."/>
            <person name="Wei G."/>
            <person name="Rensing C."/>
        </authorList>
    </citation>
    <scope>NUCLEOTIDE SEQUENCE [LARGE SCALE GENOMIC DNA]</scope>
    <source>
        <strain evidence="1 2">K42</strain>
    </source>
</reference>
<proteinExistence type="predicted"/>
<sequence>MTEADFIATTRTFYDAVAEDYAELLSLTFRRRDPERMAGLLAEAGFTLVSRTVREPDPALDETVAQAFLIARRPPSGTR</sequence>
<evidence type="ECO:0008006" key="3">
    <source>
        <dbReference type="Google" id="ProtNLM"/>
    </source>
</evidence>
<protein>
    <recommendedName>
        <fullName evidence="3">Methyltransferase</fullName>
    </recommendedName>
</protein>
<evidence type="ECO:0000313" key="2">
    <source>
        <dbReference type="Proteomes" id="UP000004217"/>
    </source>
</evidence>
<gene>
    <name evidence="1" type="ORF">SZN_01679</name>
</gene>
<evidence type="ECO:0000313" key="1">
    <source>
        <dbReference type="EMBL" id="EGX61609.1"/>
    </source>
</evidence>
<keyword evidence="2" id="KW-1185">Reference proteome</keyword>
<dbReference type="RefSeq" id="WP_007490910.1">
    <property type="nucleotide sequence ID" value="NZ_AGBF01000002.1"/>
</dbReference>
<name>G2G4D4_9ACTN</name>
<dbReference type="PATRIC" id="fig|700597.3.peg.317"/>
<dbReference type="AlphaFoldDB" id="G2G4D4"/>
<dbReference type="Proteomes" id="UP000004217">
    <property type="component" value="Unassembled WGS sequence"/>
</dbReference>
<accession>G2G4D4</accession>
<comment type="caution">
    <text evidence="1">The sequence shown here is derived from an EMBL/GenBank/DDBJ whole genome shotgun (WGS) entry which is preliminary data.</text>
</comment>